<dbReference type="GO" id="GO:0008168">
    <property type="term" value="F:methyltransferase activity"/>
    <property type="evidence" value="ECO:0007669"/>
    <property type="project" value="UniProtKB-KW"/>
</dbReference>
<organism evidence="3 4">
    <name type="scientific">Archangium gephyra</name>
    <dbReference type="NCBI Taxonomy" id="48"/>
    <lineage>
        <taxon>Bacteria</taxon>
        <taxon>Pseudomonadati</taxon>
        <taxon>Myxococcota</taxon>
        <taxon>Myxococcia</taxon>
        <taxon>Myxococcales</taxon>
        <taxon>Cystobacterineae</taxon>
        <taxon>Archangiaceae</taxon>
        <taxon>Archangium</taxon>
    </lineage>
</organism>
<evidence type="ECO:0000313" key="3">
    <source>
        <dbReference type="EMBL" id="PZR14982.1"/>
    </source>
</evidence>
<dbReference type="EMBL" id="QFQP01000006">
    <property type="protein sequence ID" value="PZR14982.1"/>
    <property type="molecule type" value="Genomic_DNA"/>
</dbReference>
<gene>
    <name evidence="3" type="ORF">DI536_09395</name>
</gene>
<dbReference type="Gene3D" id="3.40.50.150">
    <property type="entry name" value="Vaccinia Virus protein VP39"/>
    <property type="match status" value="1"/>
</dbReference>
<protein>
    <submittedName>
        <fullName evidence="3">SAM-dependent methyltransferase</fullName>
    </submittedName>
</protein>
<evidence type="ECO:0000256" key="1">
    <source>
        <dbReference type="ARBA" id="ARBA00022679"/>
    </source>
</evidence>
<evidence type="ECO:0000313" key="4">
    <source>
        <dbReference type="Proteomes" id="UP000249061"/>
    </source>
</evidence>
<accession>A0A2W5TJN0</accession>
<dbReference type="InterPro" id="IPR041698">
    <property type="entry name" value="Methyltransf_25"/>
</dbReference>
<dbReference type="GO" id="GO:0032259">
    <property type="term" value="P:methylation"/>
    <property type="evidence" value="ECO:0007669"/>
    <property type="project" value="UniProtKB-KW"/>
</dbReference>
<dbReference type="Pfam" id="PF13649">
    <property type="entry name" value="Methyltransf_25"/>
    <property type="match status" value="1"/>
</dbReference>
<dbReference type="CDD" id="cd02440">
    <property type="entry name" value="AdoMet_MTases"/>
    <property type="match status" value="1"/>
</dbReference>
<comment type="caution">
    <text evidence="3">The sequence shown here is derived from an EMBL/GenBank/DDBJ whole genome shotgun (WGS) entry which is preliminary data.</text>
</comment>
<proteinExistence type="predicted"/>
<dbReference type="AlphaFoldDB" id="A0A2W5TJN0"/>
<reference evidence="3 4" key="1">
    <citation type="submission" date="2017-08" db="EMBL/GenBank/DDBJ databases">
        <title>Infants hospitalized years apart are colonized by the same room-sourced microbial strains.</title>
        <authorList>
            <person name="Brooks B."/>
            <person name="Olm M.R."/>
            <person name="Firek B.A."/>
            <person name="Baker R."/>
            <person name="Thomas B.C."/>
            <person name="Morowitz M.J."/>
            <person name="Banfield J.F."/>
        </authorList>
    </citation>
    <scope>NUCLEOTIDE SEQUENCE [LARGE SCALE GENOMIC DNA]</scope>
    <source>
        <strain evidence="3">S2_003_000_R2_14</strain>
    </source>
</reference>
<dbReference type="PANTHER" id="PTHR43861">
    <property type="entry name" value="TRANS-ACONITATE 2-METHYLTRANSFERASE-RELATED"/>
    <property type="match status" value="1"/>
</dbReference>
<feature type="domain" description="Methyltransferase" evidence="2">
    <location>
        <begin position="38"/>
        <end position="124"/>
    </location>
</feature>
<keyword evidence="3" id="KW-0489">Methyltransferase</keyword>
<sequence length="192" mass="21311">MKNDREFWNEKYRRAHHHHGPNETLVELASMLPVGTALDVGCGEGRDARWLSAQGWEVTGIDLSDVAIARARALAPGATWEVVDVASWRPAAQFDLVTSHFMHVAPEARVKLFENMAASVKPGGRLLFVSHHHSDHGTDIGRPKLAELFFTADEVKAVLDPSQWNVEFAGTRPRTERGVAIHDAVLLARRQP</sequence>
<keyword evidence="1 3" id="KW-0808">Transferase</keyword>
<dbReference type="PANTHER" id="PTHR43861:SF3">
    <property type="entry name" value="PUTATIVE (AFU_ORTHOLOGUE AFUA_2G14390)-RELATED"/>
    <property type="match status" value="1"/>
</dbReference>
<dbReference type="InterPro" id="IPR029063">
    <property type="entry name" value="SAM-dependent_MTases_sf"/>
</dbReference>
<dbReference type="SUPFAM" id="SSF53335">
    <property type="entry name" value="S-adenosyl-L-methionine-dependent methyltransferases"/>
    <property type="match status" value="1"/>
</dbReference>
<name>A0A2W5TJN0_9BACT</name>
<dbReference type="Proteomes" id="UP000249061">
    <property type="component" value="Unassembled WGS sequence"/>
</dbReference>
<evidence type="ECO:0000259" key="2">
    <source>
        <dbReference type="Pfam" id="PF13649"/>
    </source>
</evidence>